<name>A0A0J6Y8H8_COCIT</name>
<evidence type="ECO:0000313" key="2">
    <source>
        <dbReference type="Proteomes" id="UP000054565"/>
    </source>
</evidence>
<gene>
    <name evidence="1" type="ORF">CIRG_03687</name>
</gene>
<organism evidence="1 2">
    <name type="scientific">Coccidioides immitis RMSCC 2394</name>
    <dbReference type="NCBI Taxonomy" id="404692"/>
    <lineage>
        <taxon>Eukaryota</taxon>
        <taxon>Fungi</taxon>
        <taxon>Dikarya</taxon>
        <taxon>Ascomycota</taxon>
        <taxon>Pezizomycotina</taxon>
        <taxon>Eurotiomycetes</taxon>
        <taxon>Eurotiomycetidae</taxon>
        <taxon>Onygenales</taxon>
        <taxon>Onygenaceae</taxon>
        <taxon>Coccidioides</taxon>
    </lineage>
</organism>
<proteinExistence type="predicted"/>
<reference evidence="2" key="1">
    <citation type="journal article" date="2010" name="Genome Res.">
        <title>Population genomic sequencing of Coccidioides fungi reveals recent hybridization and transposon control.</title>
        <authorList>
            <person name="Neafsey D.E."/>
            <person name="Barker B.M."/>
            <person name="Sharpton T.J."/>
            <person name="Stajich J.E."/>
            <person name="Park D.J."/>
            <person name="Whiston E."/>
            <person name="Hung C.-Y."/>
            <person name="McMahan C."/>
            <person name="White J."/>
            <person name="Sykes S."/>
            <person name="Heiman D."/>
            <person name="Young S."/>
            <person name="Zeng Q."/>
            <person name="Abouelleil A."/>
            <person name="Aftuck L."/>
            <person name="Bessette D."/>
            <person name="Brown A."/>
            <person name="FitzGerald M."/>
            <person name="Lui A."/>
            <person name="Macdonald J.P."/>
            <person name="Priest M."/>
            <person name="Orbach M.J."/>
            <person name="Galgiani J.N."/>
            <person name="Kirkland T.N."/>
            <person name="Cole G.T."/>
            <person name="Birren B.W."/>
            <person name="Henn M.R."/>
            <person name="Taylor J.W."/>
            <person name="Rounsley S.D."/>
        </authorList>
    </citation>
    <scope>NUCLEOTIDE SEQUENCE [LARGE SCALE GENOMIC DNA]</scope>
    <source>
        <strain evidence="2">RMSCC 2394</strain>
    </source>
</reference>
<evidence type="ECO:0000313" key="1">
    <source>
        <dbReference type="EMBL" id="KMP03995.1"/>
    </source>
</evidence>
<dbReference type="Proteomes" id="UP000054565">
    <property type="component" value="Unassembled WGS sequence"/>
</dbReference>
<dbReference type="AlphaFoldDB" id="A0A0J6Y8H8"/>
<sequence length="129" mass="14785">MASLGKPCIFCIDSSRCEVRHTYASTTLVVCFDSRISLHRDPRKQFRPLLNTLNNRRQDSVTQKIANLPREVTAGERSWRVACLEVAVEGYIVGWADTDALRWHGYARRHCSIYSVQHAPPKNDIPLQF</sequence>
<protein>
    <submittedName>
        <fullName evidence="1">Uncharacterized protein</fullName>
    </submittedName>
</protein>
<dbReference type="EMBL" id="DS028094">
    <property type="protein sequence ID" value="KMP03995.1"/>
    <property type="molecule type" value="Genomic_DNA"/>
</dbReference>
<accession>A0A0J6Y8H8</accession>